<name>A0A239ASM3_9ACTN</name>
<dbReference type="AlphaFoldDB" id="A0A239ASM3"/>
<dbReference type="RefSeq" id="WP_089314022.1">
    <property type="nucleotide sequence ID" value="NZ_FZNP01000009.1"/>
</dbReference>
<dbReference type="EMBL" id="FZNP01000009">
    <property type="protein sequence ID" value="SNR98706.1"/>
    <property type="molecule type" value="Genomic_DNA"/>
</dbReference>
<evidence type="ECO:0000313" key="3">
    <source>
        <dbReference type="Proteomes" id="UP000198420"/>
    </source>
</evidence>
<keyword evidence="3" id="KW-1185">Reference proteome</keyword>
<gene>
    <name evidence="2" type="ORF">SAMN06265355_109187</name>
</gene>
<feature type="region of interest" description="Disordered" evidence="1">
    <location>
        <begin position="245"/>
        <end position="271"/>
    </location>
</feature>
<evidence type="ECO:0000313" key="2">
    <source>
        <dbReference type="EMBL" id="SNR98706.1"/>
    </source>
</evidence>
<dbReference type="Proteomes" id="UP000198420">
    <property type="component" value="Unassembled WGS sequence"/>
</dbReference>
<dbReference type="OrthoDB" id="4507101at2"/>
<proteinExistence type="predicted"/>
<evidence type="ECO:0000256" key="1">
    <source>
        <dbReference type="SAM" id="MobiDB-lite"/>
    </source>
</evidence>
<protein>
    <submittedName>
        <fullName evidence="2">Uncharacterized protein</fullName>
    </submittedName>
</protein>
<sequence>MFDQVSTDVPPPDELWAQGVVKAMMAPYLDDCSGQVHVDAGSLRTEDIGNGYWALRWVEGGRALLYGYDNEVSDTHIQDLPVDLLAGGPAWLPWGWLQDLLVNEDYSVAFLRWWDGSWGGPPLPEHVDDGLSVILADGAERMDEFIEGDGSPSALAYEDLLHAVTAGNVERAAVEALLAALDVEDADPREALDVAARAGVTGEEGLVELPAGHGEPSDRWVPVFYHDHLPAVTAMAEREGIEIDELPGSEPPTLKAPPRFCFNGTHEPSGS</sequence>
<organism evidence="2 3">
    <name type="scientific">Actinomadura mexicana</name>
    <dbReference type="NCBI Taxonomy" id="134959"/>
    <lineage>
        <taxon>Bacteria</taxon>
        <taxon>Bacillati</taxon>
        <taxon>Actinomycetota</taxon>
        <taxon>Actinomycetes</taxon>
        <taxon>Streptosporangiales</taxon>
        <taxon>Thermomonosporaceae</taxon>
        <taxon>Actinomadura</taxon>
    </lineage>
</organism>
<reference evidence="3" key="1">
    <citation type="submission" date="2017-06" db="EMBL/GenBank/DDBJ databases">
        <authorList>
            <person name="Varghese N."/>
            <person name="Submissions S."/>
        </authorList>
    </citation>
    <scope>NUCLEOTIDE SEQUENCE [LARGE SCALE GENOMIC DNA]</scope>
    <source>
        <strain evidence="3">DSM 44485</strain>
    </source>
</reference>
<accession>A0A239ASM3</accession>